<gene>
    <name evidence="1" type="ORF">FOYG_10884</name>
</gene>
<sequence>MRCTTAAASAGITRDMSQIWVSGSFVSALFAPSAIPSSWQTSSFPYLTLSLCFHLHRHLFFFTQATPTIHSFPYNAGSGETPTLHYSPTRLAFHFDREDSMEEFFSCYLR</sequence>
<proteinExistence type="predicted"/>
<name>W9HZ45_FUSOX</name>
<organism evidence="1 2">
    <name type="scientific">Fusarium oxysporum NRRL 32931</name>
    <dbReference type="NCBI Taxonomy" id="660029"/>
    <lineage>
        <taxon>Eukaryota</taxon>
        <taxon>Fungi</taxon>
        <taxon>Dikarya</taxon>
        <taxon>Ascomycota</taxon>
        <taxon>Pezizomycotina</taxon>
        <taxon>Sordariomycetes</taxon>
        <taxon>Hypocreomycetidae</taxon>
        <taxon>Hypocreales</taxon>
        <taxon>Nectriaceae</taxon>
        <taxon>Fusarium</taxon>
        <taxon>Fusarium oxysporum species complex</taxon>
    </lineage>
</organism>
<reference evidence="1 2" key="1">
    <citation type="submission" date="2011-06" db="EMBL/GenBank/DDBJ databases">
        <title>The Genome Sequence of Fusarium oxysporum FOSC 3-a.</title>
        <authorList>
            <consortium name="The Broad Institute Genome Sequencing Platform"/>
            <person name="Ma L.-J."/>
            <person name="Gale L.R."/>
            <person name="Schwartz D.C."/>
            <person name="Zhou S."/>
            <person name="Corby-Kistler H."/>
            <person name="Young S.K."/>
            <person name="Zeng Q."/>
            <person name="Gargeya S."/>
            <person name="Fitzgerald M."/>
            <person name="Haas B."/>
            <person name="Abouelleil A."/>
            <person name="Alvarado L."/>
            <person name="Arachchi H.M."/>
            <person name="Berlin A."/>
            <person name="Brown A."/>
            <person name="Chapman S.B."/>
            <person name="Chen Z."/>
            <person name="Dunbar C."/>
            <person name="Freedman E."/>
            <person name="Gearin G."/>
            <person name="Gellesch M."/>
            <person name="Goldberg J."/>
            <person name="Griggs A."/>
            <person name="Gujja S."/>
            <person name="Heiman D."/>
            <person name="Howarth C."/>
            <person name="Larson L."/>
            <person name="Lui A."/>
            <person name="MacDonald P.J.P."/>
            <person name="Mehta T."/>
            <person name="Montmayeur A."/>
            <person name="Murphy C."/>
            <person name="Neiman D."/>
            <person name="Pearson M."/>
            <person name="Priest M."/>
            <person name="Roberts A."/>
            <person name="Saif S."/>
            <person name="Shea T."/>
            <person name="Shenoy N."/>
            <person name="Sisk P."/>
            <person name="Stolte C."/>
            <person name="Sykes S."/>
            <person name="Wortman J."/>
            <person name="Nusbaum C."/>
            <person name="Birren B."/>
        </authorList>
    </citation>
    <scope>NUCLEOTIDE SEQUENCE [LARGE SCALE GENOMIC DNA]</scope>
    <source>
        <strain evidence="2">FOSC 3-a</strain>
    </source>
</reference>
<evidence type="ECO:0000313" key="1">
    <source>
        <dbReference type="EMBL" id="EWY86300.1"/>
    </source>
</evidence>
<dbReference type="EMBL" id="JH717845">
    <property type="protein sequence ID" value="EWY86300.1"/>
    <property type="molecule type" value="Genomic_DNA"/>
</dbReference>
<evidence type="ECO:0000313" key="2">
    <source>
        <dbReference type="Proteomes" id="UP000030753"/>
    </source>
</evidence>
<dbReference type="HOGENOM" id="CLU_2171215_0_0_1"/>
<protein>
    <submittedName>
        <fullName evidence="1">Uncharacterized protein</fullName>
    </submittedName>
</protein>
<dbReference type="AlphaFoldDB" id="W9HZ45"/>
<dbReference type="Proteomes" id="UP000030753">
    <property type="component" value="Unassembled WGS sequence"/>
</dbReference>
<accession>W9HZ45</accession>